<evidence type="ECO:0000313" key="8">
    <source>
        <dbReference type="Proteomes" id="UP000219621"/>
    </source>
</evidence>
<dbReference type="PANTHER" id="PTHR30086:SF20">
    <property type="entry name" value="ARGININE EXPORTER PROTEIN ARGO-RELATED"/>
    <property type="match status" value="1"/>
</dbReference>
<reference evidence="7 8" key="1">
    <citation type="submission" date="2017-09" db="EMBL/GenBank/DDBJ databases">
        <authorList>
            <person name="Ehlers B."/>
            <person name="Leendertz F.H."/>
        </authorList>
    </citation>
    <scope>NUCLEOTIDE SEQUENCE [LARGE SCALE GENOMIC DNA]</scope>
    <source>
        <strain evidence="7 8">USBA 140</strain>
    </source>
</reference>
<protein>
    <submittedName>
        <fullName evidence="7">Threonine/homoserine/homoserine lactone efflux protein</fullName>
    </submittedName>
</protein>
<dbReference type="InterPro" id="IPR001123">
    <property type="entry name" value="LeuE-type"/>
</dbReference>
<comment type="subcellular location">
    <subcellularLocation>
        <location evidence="1">Cell membrane</location>
        <topology evidence="1">Multi-pass membrane protein</topology>
    </subcellularLocation>
</comment>
<evidence type="ECO:0000256" key="2">
    <source>
        <dbReference type="ARBA" id="ARBA00022475"/>
    </source>
</evidence>
<feature type="transmembrane region" description="Helical" evidence="6">
    <location>
        <begin position="120"/>
        <end position="141"/>
    </location>
</feature>
<keyword evidence="3 6" id="KW-0812">Transmembrane</keyword>
<dbReference type="AlphaFoldDB" id="A0A286GZU1"/>
<dbReference type="PIRSF" id="PIRSF006324">
    <property type="entry name" value="LeuE"/>
    <property type="match status" value="1"/>
</dbReference>
<evidence type="ECO:0000256" key="6">
    <source>
        <dbReference type="SAM" id="Phobius"/>
    </source>
</evidence>
<organism evidence="7 8">
    <name type="scientific">Caenispirillum bisanense</name>
    <dbReference type="NCBI Taxonomy" id="414052"/>
    <lineage>
        <taxon>Bacteria</taxon>
        <taxon>Pseudomonadati</taxon>
        <taxon>Pseudomonadota</taxon>
        <taxon>Alphaproteobacteria</taxon>
        <taxon>Rhodospirillales</taxon>
        <taxon>Novispirillaceae</taxon>
        <taxon>Caenispirillum</taxon>
    </lineage>
</organism>
<dbReference type="GO" id="GO:0005886">
    <property type="term" value="C:plasma membrane"/>
    <property type="evidence" value="ECO:0007669"/>
    <property type="project" value="UniProtKB-SubCell"/>
</dbReference>
<gene>
    <name evidence="7" type="ORF">SAMN05421508_11344</name>
</gene>
<proteinExistence type="predicted"/>
<dbReference type="OrthoDB" id="9804822at2"/>
<feature type="transmembrane region" description="Helical" evidence="6">
    <location>
        <begin position="153"/>
        <end position="176"/>
    </location>
</feature>
<keyword evidence="8" id="KW-1185">Reference proteome</keyword>
<keyword evidence="2" id="KW-1003">Cell membrane</keyword>
<accession>A0A286GZU1</accession>
<evidence type="ECO:0000256" key="1">
    <source>
        <dbReference type="ARBA" id="ARBA00004651"/>
    </source>
</evidence>
<evidence type="ECO:0000256" key="3">
    <source>
        <dbReference type="ARBA" id="ARBA00022692"/>
    </source>
</evidence>
<dbReference type="RefSeq" id="WP_097281275.1">
    <property type="nucleotide sequence ID" value="NZ_OCNJ01000013.1"/>
</dbReference>
<evidence type="ECO:0000256" key="4">
    <source>
        <dbReference type="ARBA" id="ARBA00022989"/>
    </source>
</evidence>
<keyword evidence="5 6" id="KW-0472">Membrane</keyword>
<dbReference type="PANTHER" id="PTHR30086">
    <property type="entry name" value="ARGININE EXPORTER PROTEIN ARGO"/>
    <property type="match status" value="1"/>
</dbReference>
<evidence type="ECO:0000256" key="5">
    <source>
        <dbReference type="ARBA" id="ARBA00023136"/>
    </source>
</evidence>
<dbReference type="GO" id="GO:0015171">
    <property type="term" value="F:amino acid transmembrane transporter activity"/>
    <property type="evidence" value="ECO:0007669"/>
    <property type="project" value="TreeGrafter"/>
</dbReference>
<dbReference type="Pfam" id="PF01810">
    <property type="entry name" value="LysE"/>
    <property type="match status" value="1"/>
</dbReference>
<keyword evidence="4 6" id="KW-1133">Transmembrane helix</keyword>
<feature type="transmembrane region" description="Helical" evidence="6">
    <location>
        <begin position="188"/>
        <end position="207"/>
    </location>
</feature>
<evidence type="ECO:0000313" key="7">
    <source>
        <dbReference type="EMBL" id="SOE00574.1"/>
    </source>
</evidence>
<dbReference type="Proteomes" id="UP000219621">
    <property type="component" value="Unassembled WGS sequence"/>
</dbReference>
<sequence length="210" mass="21659">MGWDMWLVFVPATFLINLSPGPNNLLAMNNGVRFGFATALAGGLGRLPAFATLIGLTVLGLGALLATSATAFAVLKWVGAAYLVYLGVKLWRAPVAELATGGAAEAAGRRVIGTLARREFLIAASNPKAILVFTAFFPQFLDSALPAWPQLLAMGAAFLALEVVALALYAASGGGLGRFMTSVRGRRIANRVSGTALIGAGLALAASRRG</sequence>
<name>A0A286GZU1_9PROT</name>
<dbReference type="EMBL" id="OCNJ01000013">
    <property type="protein sequence ID" value="SOE00574.1"/>
    <property type="molecule type" value="Genomic_DNA"/>
</dbReference>